<keyword evidence="3" id="KW-1185">Reference proteome</keyword>
<comment type="caution">
    <text evidence="2">The sequence shown here is derived from an EMBL/GenBank/DDBJ whole genome shotgun (WGS) entry which is preliminary data.</text>
</comment>
<evidence type="ECO:0000313" key="2">
    <source>
        <dbReference type="EMBL" id="MFM1524162.1"/>
    </source>
</evidence>
<organism evidence="2 3">
    <name type="scientific">Helcococcus bovis</name>
    <dbReference type="NCBI Taxonomy" id="3153252"/>
    <lineage>
        <taxon>Bacteria</taxon>
        <taxon>Bacillati</taxon>
        <taxon>Bacillota</taxon>
        <taxon>Tissierellia</taxon>
        <taxon>Tissierellales</taxon>
        <taxon>Peptoniphilaceae</taxon>
        <taxon>Helcococcus</taxon>
    </lineage>
</organism>
<name>A0ABW9F4C6_9FIRM</name>
<reference evidence="2 3" key="1">
    <citation type="journal article" date="2024" name="Front. Microbiol.">
        <title>Pangenomic and biochemical analyses of Helcococcus ovis reveal widespread tetracycline resistance and a novel bacterial species, Helcococcus bovis.</title>
        <authorList>
            <person name="Cunha F."/>
            <person name="Zhai Y."/>
            <person name="Casaro S."/>
            <person name="Jones K.L."/>
            <person name="Hernandez M."/>
            <person name="Bisinotto R.S."/>
            <person name="Kariyawasam S."/>
            <person name="Brown M.B."/>
            <person name="Phillips A."/>
            <person name="Jeong K.C."/>
            <person name="Galvao K.N."/>
        </authorList>
    </citation>
    <scope>NUCLEOTIDE SEQUENCE [LARGE SCALE GENOMIC DNA]</scope>
    <source>
        <strain evidence="2 3">KG197</strain>
    </source>
</reference>
<protein>
    <submittedName>
        <fullName evidence="2">Uncharacterized protein</fullName>
    </submittedName>
</protein>
<dbReference type="EMBL" id="JBFNFH010000001">
    <property type="protein sequence ID" value="MFM1524162.1"/>
    <property type="molecule type" value="Genomic_DNA"/>
</dbReference>
<gene>
    <name evidence="2" type="ORF">ABGF40_00570</name>
</gene>
<dbReference type="RefSeq" id="WP_408105735.1">
    <property type="nucleotide sequence ID" value="NZ_JBFNFH010000001.1"/>
</dbReference>
<feature type="coiled-coil region" evidence="1">
    <location>
        <begin position="73"/>
        <end position="110"/>
    </location>
</feature>
<evidence type="ECO:0000313" key="3">
    <source>
        <dbReference type="Proteomes" id="UP001629536"/>
    </source>
</evidence>
<accession>A0ABW9F4C6</accession>
<dbReference type="Proteomes" id="UP001629536">
    <property type="component" value="Unassembled WGS sequence"/>
</dbReference>
<feature type="coiled-coil region" evidence="1">
    <location>
        <begin position="196"/>
        <end position="223"/>
    </location>
</feature>
<keyword evidence="1" id="KW-0175">Coiled coil</keyword>
<sequence length="242" mass="29563">MSNRQLYIEKYAQYLFYKYIYKVFLENKYIEYFSEYEIKKMELIHESMIIDKELENKFIYGIHEEYNHFKFMNFLAKREYSNLQNKISRLKNKRDNFNAYLKDIRQLLNNEFLDKLKILIDKYDPFINKGQYTETDWNMIKYSIETGQFEIIFDSFSKLGDLEFSKSRLSAKDLSEKIKYFDTQMDDMTELFPFNLEDTISSKKEIDKKIKEIKSEIKKSDKALKHITNMYLYVNEYNGLEN</sequence>
<proteinExistence type="predicted"/>
<evidence type="ECO:0000256" key="1">
    <source>
        <dbReference type="SAM" id="Coils"/>
    </source>
</evidence>